<dbReference type="InterPro" id="IPR017850">
    <property type="entry name" value="Alkaline_phosphatase_core_sf"/>
</dbReference>
<comment type="caution">
    <text evidence="3">The sequence shown here is derived from an EMBL/GenBank/DDBJ whole genome shotgun (WGS) entry which is preliminary data.</text>
</comment>
<feature type="signal peptide" evidence="2">
    <location>
        <begin position="1"/>
        <end position="18"/>
    </location>
</feature>
<dbReference type="Gene3D" id="3.40.720.10">
    <property type="entry name" value="Alkaline Phosphatase, subunit A"/>
    <property type="match status" value="1"/>
</dbReference>
<accession>A0A3E1K570</accession>
<feature type="chain" id="PRO_5017602467" description="Phosphodiesterase" evidence="2">
    <location>
        <begin position="19"/>
        <end position="540"/>
    </location>
</feature>
<dbReference type="PANTHER" id="PTHR10151:SF120">
    <property type="entry name" value="BIS(5'-ADENOSYL)-TRIPHOSPHATASE"/>
    <property type="match status" value="1"/>
</dbReference>
<evidence type="ECO:0000313" key="4">
    <source>
        <dbReference type="Proteomes" id="UP000260351"/>
    </source>
</evidence>
<reference evidence="3 4" key="1">
    <citation type="submission" date="2018-08" db="EMBL/GenBank/DDBJ databases">
        <title>Wenzhouxiangella salilacus sp. nov., a novel bacterium isolated from a saline lake in Xinjiang Province, China.</title>
        <authorList>
            <person name="Han S."/>
        </authorList>
    </citation>
    <scope>NUCLEOTIDE SEQUENCE [LARGE SCALE GENOMIC DNA]</scope>
    <source>
        <strain evidence="3 4">XDB06</strain>
    </source>
</reference>
<dbReference type="SUPFAM" id="SSF53649">
    <property type="entry name" value="Alkaline phosphatase-like"/>
    <property type="match status" value="1"/>
</dbReference>
<dbReference type="PROSITE" id="PS51257">
    <property type="entry name" value="PROKAR_LIPOPROTEIN"/>
    <property type="match status" value="1"/>
</dbReference>
<keyword evidence="2" id="KW-0732">Signal</keyword>
<dbReference type="Proteomes" id="UP000260351">
    <property type="component" value="Unassembled WGS sequence"/>
</dbReference>
<organism evidence="3 4">
    <name type="scientific">Wenzhouxiangella sediminis</name>
    <dbReference type="NCBI Taxonomy" id="1792836"/>
    <lineage>
        <taxon>Bacteria</taxon>
        <taxon>Pseudomonadati</taxon>
        <taxon>Pseudomonadota</taxon>
        <taxon>Gammaproteobacteria</taxon>
        <taxon>Chromatiales</taxon>
        <taxon>Wenzhouxiangellaceae</taxon>
        <taxon>Wenzhouxiangella</taxon>
    </lineage>
</organism>
<dbReference type="OrthoDB" id="3590172at2"/>
<name>A0A3E1K570_9GAMM</name>
<evidence type="ECO:0000313" key="3">
    <source>
        <dbReference type="EMBL" id="RFF29187.1"/>
    </source>
</evidence>
<keyword evidence="4" id="KW-1185">Reference proteome</keyword>
<dbReference type="AlphaFoldDB" id="A0A3E1K570"/>
<gene>
    <name evidence="3" type="ORF">DZC52_13845</name>
</gene>
<dbReference type="InterPro" id="IPR002591">
    <property type="entry name" value="Phosphodiest/P_Trfase"/>
</dbReference>
<dbReference type="EMBL" id="QUZK01000051">
    <property type="protein sequence ID" value="RFF29187.1"/>
    <property type="molecule type" value="Genomic_DNA"/>
</dbReference>
<evidence type="ECO:0000256" key="1">
    <source>
        <dbReference type="SAM" id="MobiDB-lite"/>
    </source>
</evidence>
<protein>
    <recommendedName>
        <fullName evidence="5">Phosphodiesterase</fullName>
    </recommendedName>
</protein>
<sequence>MYQLSSRLLGFFSLLALAACSDAPQTGRPTDDVDPGDPPEVIVIGVDGAEWQVIEDMVGRGELPGFARLMEEGAYGHLINPGPQVSPVVWTTFATGHFGSEHGILDFVYPFNGDSGKQPVDVSLRQQPALWNVLDAHGKQSTVIGYFVSWPAEAIDGRIVSDRAFQNIDHKVWPETLESLSQEVRRSVFREESELYQRFFPWPYEDAQAEDESSPYYRAARMVKGRVDNRIRSDEYVRRMTDRLFDEPADLFISYYRIVDIVSHSLWKYYDASDWEEKPDQRQVELLGDVLEESYRYVDEVIQQAFEKYGDRSNIFVISDHGFGSGTGRYQPQASDLLTGNHRPNGVVLAHGPDIQPGRLEPITIMEIFPTLAYLLDVPIADTIPGSVAYSMLSESFTADNQPRFVERYDIGWSAPEAQEAGAEAQAEEMESLRGLGYIGEGVTLADSSAESQFDFWAVDANLLAGNLHGNVVYHLIRENRAAADAATNALKRNRPELLPQLLARVRAKVHTLREEIPDGEGLAPGTDEYVDAHKGTASR</sequence>
<evidence type="ECO:0008006" key="5">
    <source>
        <dbReference type="Google" id="ProtNLM"/>
    </source>
</evidence>
<feature type="compositionally biased region" description="Basic and acidic residues" evidence="1">
    <location>
        <begin position="531"/>
        <end position="540"/>
    </location>
</feature>
<feature type="region of interest" description="Disordered" evidence="1">
    <location>
        <begin position="518"/>
        <end position="540"/>
    </location>
</feature>
<dbReference type="Pfam" id="PF01663">
    <property type="entry name" value="Phosphodiest"/>
    <property type="match status" value="1"/>
</dbReference>
<dbReference type="GO" id="GO:0016787">
    <property type="term" value="F:hydrolase activity"/>
    <property type="evidence" value="ECO:0007669"/>
    <property type="project" value="UniProtKB-ARBA"/>
</dbReference>
<proteinExistence type="predicted"/>
<dbReference type="PANTHER" id="PTHR10151">
    <property type="entry name" value="ECTONUCLEOTIDE PYROPHOSPHATASE/PHOSPHODIESTERASE"/>
    <property type="match status" value="1"/>
</dbReference>
<evidence type="ECO:0000256" key="2">
    <source>
        <dbReference type="SAM" id="SignalP"/>
    </source>
</evidence>
<dbReference type="RefSeq" id="WP_116651741.1">
    <property type="nucleotide sequence ID" value="NZ_QUZK01000051.1"/>
</dbReference>